<evidence type="ECO:0000313" key="3">
    <source>
        <dbReference type="Proteomes" id="UP001489004"/>
    </source>
</evidence>
<evidence type="ECO:0000256" key="1">
    <source>
        <dbReference type="SAM" id="MobiDB-lite"/>
    </source>
</evidence>
<organism evidence="2 3">
    <name type="scientific">[Myrmecia] bisecta</name>
    <dbReference type="NCBI Taxonomy" id="41462"/>
    <lineage>
        <taxon>Eukaryota</taxon>
        <taxon>Viridiplantae</taxon>
        <taxon>Chlorophyta</taxon>
        <taxon>core chlorophytes</taxon>
        <taxon>Trebouxiophyceae</taxon>
        <taxon>Trebouxiales</taxon>
        <taxon>Trebouxiaceae</taxon>
        <taxon>Myrmecia</taxon>
    </lineage>
</organism>
<proteinExistence type="predicted"/>
<keyword evidence="3" id="KW-1185">Reference proteome</keyword>
<gene>
    <name evidence="2" type="ORF">WJX72_008608</name>
</gene>
<feature type="region of interest" description="Disordered" evidence="1">
    <location>
        <begin position="171"/>
        <end position="219"/>
    </location>
</feature>
<feature type="compositionally biased region" description="Polar residues" evidence="1">
    <location>
        <begin position="209"/>
        <end position="219"/>
    </location>
</feature>
<protein>
    <submittedName>
        <fullName evidence="2">Uncharacterized protein</fullName>
    </submittedName>
</protein>
<dbReference type="Proteomes" id="UP001489004">
    <property type="component" value="Unassembled WGS sequence"/>
</dbReference>
<sequence>MAARGADGGPASNASEWEEAKTGDTLAWDADGTSTPETLTGEAAFAALTPRQQYRAAYFARRAIRVAKRPAGETAADRSRQRWQKMQAEMRKQQLKDKFRKRGKDDWRLQRLHKNLGKAHPPLADTWCETAKHVYEDLTRREQSQMLMLSQRWISPKTLRARVERALAKPEVMPGVPGPRWKRPAKHNHQGATAPPIRNEGEEADGVGPQNSHVDSATM</sequence>
<dbReference type="AlphaFoldDB" id="A0AAW1R8P4"/>
<comment type="caution">
    <text evidence="2">The sequence shown here is derived from an EMBL/GenBank/DDBJ whole genome shotgun (WGS) entry which is preliminary data.</text>
</comment>
<evidence type="ECO:0000313" key="2">
    <source>
        <dbReference type="EMBL" id="KAK9829910.1"/>
    </source>
</evidence>
<name>A0AAW1R8P4_9CHLO</name>
<accession>A0AAW1R8P4</accession>
<feature type="region of interest" description="Disordered" evidence="1">
    <location>
        <begin position="1"/>
        <end position="37"/>
    </location>
</feature>
<dbReference type="EMBL" id="JALJOR010000001">
    <property type="protein sequence ID" value="KAK9829910.1"/>
    <property type="molecule type" value="Genomic_DNA"/>
</dbReference>
<reference evidence="2 3" key="1">
    <citation type="journal article" date="2024" name="Nat. Commun.">
        <title>Phylogenomics reveals the evolutionary origins of lichenization in chlorophyte algae.</title>
        <authorList>
            <person name="Puginier C."/>
            <person name="Libourel C."/>
            <person name="Otte J."/>
            <person name="Skaloud P."/>
            <person name="Haon M."/>
            <person name="Grisel S."/>
            <person name="Petersen M."/>
            <person name="Berrin J.G."/>
            <person name="Delaux P.M."/>
            <person name="Dal Grande F."/>
            <person name="Keller J."/>
        </authorList>
    </citation>
    <scope>NUCLEOTIDE SEQUENCE [LARGE SCALE GENOMIC DNA]</scope>
    <source>
        <strain evidence="2 3">SAG 2043</strain>
    </source>
</reference>
<feature type="compositionally biased region" description="Basic residues" evidence="1">
    <location>
        <begin position="180"/>
        <end position="189"/>
    </location>
</feature>